<accession>A0AAE3ZPR2</accession>
<proteinExistence type="predicted"/>
<feature type="compositionally biased region" description="Low complexity" evidence="1">
    <location>
        <begin position="184"/>
        <end position="195"/>
    </location>
</feature>
<sequence>MHHDGPFLSNVCSSLRPRYDTFRRRRSRGGSLSRVAHRPVTTRFALVRSGRLRVPSGGSSRSLQMVTHRGKPPKTPACRDKPDKSGQLARACLNCARFRSDGATHLPPPPRATRPYGSARLTSVGTRPRTAGATRRGPPAISCGYHSHGTAHGTGDQPPTRGTTELTRPRSAANPMHRARHRQSATNHSTTAHATGDQTRIRCTRAHRRQSATNRSTALTPPAISRESSARAHATGSEPRIRARAHATTDESRTRSRIAHRPRIPHISGDQSRTGSGIGRPPRTAPDRIHRGS</sequence>
<keyword evidence="3" id="KW-1185">Reference proteome</keyword>
<dbReference type="Proteomes" id="UP001183629">
    <property type="component" value="Unassembled WGS sequence"/>
</dbReference>
<dbReference type="EMBL" id="JAVDYC010000001">
    <property type="protein sequence ID" value="MDR7322689.1"/>
    <property type="molecule type" value="Genomic_DNA"/>
</dbReference>
<feature type="compositionally biased region" description="Basic residues" evidence="1">
    <location>
        <begin position="255"/>
        <end position="264"/>
    </location>
</feature>
<evidence type="ECO:0000313" key="3">
    <source>
        <dbReference type="Proteomes" id="UP001183629"/>
    </source>
</evidence>
<feature type="region of interest" description="Disordered" evidence="1">
    <location>
        <begin position="52"/>
        <end position="85"/>
    </location>
</feature>
<comment type="caution">
    <text evidence="2">The sequence shown here is derived from an EMBL/GenBank/DDBJ whole genome shotgun (WGS) entry which is preliminary data.</text>
</comment>
<dbReference type="AlphaFoldDB" id="A0AAE3ZPR2"/>
<gene>
    <name evidence="2" type="ORF">J2S44_002939</name>
</gene>
<evidence type="ECO:0000313" key="2">
    <source>
        <dbReference type="EMBL" id="MDR7322689.1"/>
    </source>
</evidence>
<protein>
    <submittedName>
        <fullName evidence="2">Uncharacterized protein</fullName>
    </submittedName>
</protein>
<evidence type="ECO:0000256" key="1">
    <source>
        <dbReference type="SAM" id="MobiDB-lite"/>
    </source>
</evidence>
<name>A0AAE3ZPR2_9ACTN</name>
<reference evidence="2 3" key="1">
    <citation type="submission" date="2023-07" db="EMBL/GenBank/DDBJ databases">
        <title>Sequencing the genomes of 1000 actinobacteria strains.</title>
        <authorList>
            <person name="Klenk H.-P."/>
        </authorList>
    </citation>
    <scope>NUCLEOTIDE SEQUENCE [LARGE SCALE GENOMIC DNA]</scope>
    <source>
        <strain evidence="2 3">DSM 44711</strain>
    </source>
</reference>
<feature type="region of interest" description="Disordered" evidence="1">
    <location>
        <begin position="100"/>
        <end position="293"/>
    </location>
</feature>
<feature type="compositionally biased region" description="Low complexity" evidence="1">
    <location>
        <begin position="125"/>
        <end position="140"/>
    </location>
</feature>
<organism evidence="2 3">
    <name type="scientific">Catenuloplanes niger</name>
    <dbReference type="NCBI Taxonomy" id="587534"/>
    <lineage>
        <taxon>Bacteria</taxon>
        <taxon>Bacillati</taxon>
        <taxon>Actinomycetota</taxon>
        <taxon>Actinomycetes</taxon>
        <taxon>Micromonosporales</taxon>
        <taxon>Micromonosporaceae</taxon>
        <taxon>Catenuloplanes</taxon>
    </lineage>
</organism>